<sequence length="109" mass="12554">MINKSIDYLRERISDIELELSKVGTNKDLIDEKKCHLESIKCIEFVCKNKINLNGKVLNLPYIEGYGGPFYSFRIVLEEETADRENWVLIDKIDDVSAELMIGDQIITS</sequence>
<comment type="caution">
    <text evidence="1">The sequence shown here is derived from an EMBL/GenBank/DDBJ whole genome shotgun (WGS) entry which is preliminary data.</text>
</comment>
<dbReference type="RefSeq" id="WP_215821471.1">
    <property type="nucleotide sequence ID" value="NZ_JAGSOY010000065.1"/>
</dbReference>
<organism evidence="1 2">
    <name type="scientific">Zooshikella harenae</name>
    <dbReference type="NCBI Taxonomy" id="2827238"/>
    <lineage>
        <taxon>Bacteria</taxon>
        <taxon>Pseudomonadati</taxon>
        <taxon>Pseudomonadota</taxon>
        <taxon>Gammaproteobacteria</taxon>
        <taxon>Oceanospirillales</taxon>
        <taxon>Zooshikellaceae</taxon>
        <taxon>Zooshikella</taxon>
    </lineage>
</organism>
<evidence type="ECO:0000313" key="1">
    <source>
        <dbReference type="EMBL" id="MBU2713183.1"/>
    </source>
</evidence>
<name>A0ABS5ZGJ7_9GAMM</name>
<reference evidence="1 2" key="1">
    <citation type="submission" date="2021-04" db="EMBL/GenBank/DDBJ databases">
        <authorList>
            <person name="Pira H."/>
            <person name="Risdian C."/>
            <person name="Wink J."/>
        </authorList>
    </citation>
    <scope>NUCLEOTIDE SEQUENCE [LARGE SCALE GENOMIC DNA]</scope>
    <source>
        <strain evidence="1 2">WH53</strain>
    </source>
</reference>
<dbReference type="EMBL" id="JAGSOY010000065">
    <property type="protein sequence ID" value="MBU2713183.1"/>
    <property type="molecule type" value="Genomic_DNA"/>
</dbReference>
<gene>
    <name evidence="1" type="ORF">KCG35_19120</name>
</gene>
<evidence type="ECO:0000313" key="2">
    <source>
        <dbReference type="Proteomes" id="UP000690515"/>
    </source>
</evidence>
<dbReference type="Proteomes" id="UP000690515">
    <property type="component" value="Unassembled WGS sequence"/>
</dbReference>
<proteinExistence type="predicted"/>
<protein>
    <submittedName>
        <fullName evidence="1">Uncharacterized protein</fullName>
    </submittedName>
</protein>
<keyword evidence="2" id="KW-1185">Reference proteome</keyword>
<accession>A0ABS5ZGJ7</accession>